<dbReference type="RefSeq" id="WP_406695276.1">
    <property type="nucleotide sequence ID" value="NZ_CP155447.1"/>
</dbReference>
<sequence length="323" mass="35277">MPESRPVRAGITQADAEVVLRQSRVDQSGTRADDPRQDLGILSWELMALATGEQIAGDRSQGILERSVAILRASQWDDTRGCPRAHPYYGGTGRDEKSAPDLPHTSQSVQALRTAGVPADDPLIQRAVVFISRCQRLGGRSDLRPEAGDGDVGGLTFEPYDTMLPKRGDARSSRRPCGAATCMGLTSLLAAGIPAKDARIQGALRWLQTHYSLDHHPGMTRANDGLYRYYYEFAKAMRSLGQDELRDACGVVHNWRGELAQRLAARQRPDGSWANPEESAKPAWCGPVTITSYALLTLNQIGDSSGQNRRRGRGPTVMGNIAW</sequence>
<feature type="region of interest" description="Disordered" evidence="1">
    <location>
        <begin position="304"/>
        <end position="323"/>
    </location>
</feature>
<dbReference type="InterPro" id="IPR008930">
    <property type="entry name" value="Terpenoid_cyclase/PrenylTrfase"/>
</dbReference>
<evidence type="ECO:0000313" key="2">
    <source>
        <dbReference type="EMBL" id="XBH02535.1"/>
    </source>
</evidence>
<proteinExistence type="predicted"/>
<protein>
    <recommendedName>
        <fullName evidence="3">Squalene cyclase C-terminal domain-containing protein</fullName>
    </recommendedName>
</protein>
<dbReference type="EMBL" id="CP155447">
    <property type="protein sequence ID" value="XBH02535.1"/>
    <property type="molecule type" value="Genomic_DNA"/>
</dbReference>
<evidence type="ECO:0008006" key="3">
    <source>
        <dbReference type="Google" id="ProtNLM"/>
    </source>
</evidence>
<accession>A0AAU7CBN6</accession>
<organism evidence="2">
    <name type="scientific">Singulisphaera sp. Ch08</name>
    <dbReference type="NCBI Taxonomy" id="3120278"/>
    <lineage>
        <taxon>Bacteria</taxon>
        <taxon>Pseudomonadati</taxon>
        <taxon>Planctomycetota</taxon>
        <taxon>Planctomycetia</taxon>
        <taxon>Isosphaerales</taxon>
        <taxon>Isosphaeraceae</taxon>
        <taxon>Singulisphaera</taxon>
    </lineage>
</organism>
<name>A0AAU7CBN6_9BACT</name>
<evidence type="ECO:0000256" key="1">
    <source>
        <dbReference type="SAM" id="MobiDB-lite"/>
    </source>
</evidence>
<dbReference type="Gene3D" id="1.50.10.20">
    <property type="match status" value="1"/>
</dbReference>
<gene>
    <name evidence="2" type="ORF">V5E97_30020</name>
</gene>
<feature type="region of interest" description="Disordered" evidence="1">
    <location>
        <begin position="82"/>
        <end position="106"/>
    </location>
</feature>
<dbReference type="AlphaFoldDB" id="A0AAU7CBN6"/>
<dbReference type="SUPFAM" id="SSF48239">
    <property type="entry name" value="Terpenoid cyclases/Protein prenyltransferases"/>
    <property type="match status" value="1"/>
</dbReference>
<reference evidence="2" key="1">
    <citation type="submission" date="2024-05" db="EMBL/GenBank/DDBJ databases">
        <title>Planctomycetes of the genus Singulisphaera possess chitinolytic capabilities.</title>
        <authorList>
            <person name="Ivanova A."/>
        </authorList>
    </citation>
    <scope>NUCLEOTIDE SEQUENCE</scope>
    <source>
        <strain evidence="2">Ch08T</strain>
    </source>
</reference>